<dbReference type="CDD" id="cd04842">
    <property type="entry name" value="Peptidases_S8_Kp43_protease"/>
    <property type="match status" value="1"/>
</dbReference>
<evidence type="ECO:0000313" key="10">
    <source>
        <dbReference type="EMBL" id="CCO14393.1"/>
    </source>
</evidence>
<dbReference type="OrthoDB" id="509353at2759"/>
<proteinExistence type="inferred from homology"/>
<evidence type="ECO:0000256" key="6">
    <source>
        <dbReference type="SAM" id="MobiDB-lite"/>
    </source>
</evidence>
<keyword evidence="2 5" id="KW-0378">Hydrolase</keyword>
<keyword evidence="3 5" id="KW-0720">Serine protease</keyword>
<evidence type="ECO:0000259" key="8">
    <source>
        <dbReference type="Pfam" id="PF00082"/>
    </source>
</evidence>
<dbReference type="PROSITE" id="PS51892">
    <property type="entry name" value="SUBTILASE"/>
    <property type="match status" value="1"/>
</dbReference>
<feature type="compositionally biased region" description="Acidic residues" evidence="6">
    <location>
        <begin position="1743"/>
        <end position="1753"/>
    </location>
</feature>
<gene>
    <name evidence="10" type="ORF">Bathy01g00650</name>
</gene>
<feature type="domain" description="PA" evidence="9">
    <location>
        <begin position="739"/>
        <end position="817"/>
    </location>
</feature>
<feature type="compositionally biased region" description="Pro residues" evidence="6">
    <location>
        <begin position="1539"/>
        <end position="1555"/>
    </location>
</feature>
<feature type="compositionally biased region" description="Basic and acidic residues" evidence="6">
    <location>
        <begin position="53"/>
        <end position="73"/>
    </location>
</feature>
<dbReference type="GO" id="GO:0004252">
    <property type="term" value="F:serine-type endopeptidase activity"/>
    <property type="evidence" value="ECO:0007669"/>
    <property type="project" value="UniProtKB-UniRule"/>
</dbReference>
<evidence type="ECO:0000259" key="9">
    <source>
        <dbReference type="Pfam" id="PF02225"/>
    </source>
</evidence>
<feature type="region of interest" description="Disordered" evidence="6">
    <location>
        <begin position="1535"/>
        <end position="1559"/>
    </location>
</feature>
<dbReference type="SUPFAM" id="SSF52025">
    <property type="entry name" value="PA domain"/>
    <property type="match status" value="1"/>
</dbReference>
<keyword evidence="7" id="KW-1133">Transmembrane helix</keyword>
<dbReference type="KEGG" id="bpg:Bathy01g00650"/>
<evidence type="ECO:0000256" key="3">
    <source>
        <dbReference type="ARBA" id="ARBA00022825"/>
    </source>
</evidence>
<organism evidence="10 11">
    <name type="scientific">Bathycoccus prasinos</name>
    <dbReference type="NCBI Taxonomy" id="41875"/>
    <lineage>
        <taxon>Eukaryota</taxon>
        <taxon>Viridiplantae</taxon>
        <taxon>Chlorophyta</taxon>
        <taxon>Mamiellophyceae</taxon>
        <taxon>Mamiellales</taxon>
        <taxon>Bathycoccaceae</taxon>
        <taxon>Bathycoccus</taxon>
    </lineage>
</organism>
<dbReference type="PROSITE" id="PS00138">
    <property type="entry name" value="SUBTILASE_SER"/>
    <property type="match status" value="1"/>
</dbReference>
<comment type="similarity">
    <text evidence="5">Belongs to the peptidase S8 family.</text>
</comment>
<dbReference type="InterPro" id="IPR003137">
    <property type="entry name" value="PA_domain"/>
</dbReference>
<sequence>MTEDDIAFRRKRRRKGGGHGTRTVFVFVSFLSFLLFVFLLFASASVHAVHAKSNPEEKKKESDAVDSRRRLTTDDENENGRLLNKTARELARDVYAKRRARTNEKKKETIGRRRLVFQRDVVAIDDQGASFAKKKEELFFTRKTKVVRQTLTEEEDRMKEEEEETVSRERLLRRGRRTAPSTAAAEQNVEWNFASSAFGKEPKEYGEEISSKRARRKRSDGSVGGRMKDYFNAVNEDATASQQFYVVLEEGVTDTKRAEQILRKNRGGFVKDSNGFPVIVGGKSGGYLAFGPPEAAFEVSKAAAWVDAWTPELSLDASFDVVDAVIEVETERAKTSEGTEEAKGETWGSEKRLKSLFKEIGLEARENRIGESVNSLRVDVTRLGNAKDDKVFAKYASEEVIAILIEKGINVLVDDESYELGPNVTMGAKHSRRNVVFDPDGGFFNLRNIPTTQLADAARFIAALPFIVRVAPMYARKTSNRNAKGIIQGSIWKSGITTMVATPIWSKGNLLGDSVIVGVGDTGADRNSCYLAGNNKFKHYITEYGNGEDEDGHGTHVAASVAGYSTIDTAIYDGMATSAQIAFFDLAYTDEFGDIVMTATPNMGSTYYQVAYDAGARIHSDSWGYDVYEYESETTQIDEYARNTPKFLPFFAAGNSGDYGLSSVTTPAGGKNILSIGASLTPSSYMTANIAAGTEYYNVNIASDTHFSHLKIILLQAADFGSDWDSTSKAYATVARSVIHATPEEGCAALSNAVYTDAIVLVKRGTCSFELKARNAYTAGAKGILIYNYEYDTNLQNGYKIHMSRDEAAYPLAFTSAAVGFITHRDGLILKALSERSTGIKVTFSRYTRTNMDLGFEDVASFSSSGPFGSDNDDLRIKPDIIAPGDSITSAYINSVCGTATISGTSMACPIAAGGTALVQEYFEKGYYPGGIAGSSASYAPSGSLMKAIVINGAMAMTGIDEEYQEPLEQPPSFKQGWGRLNLTNSLHFDDIPESPKAMYIHDNKILSASNDYEDGFCLEVNPYAAKFELRVTLVWADVADERLVNDLDLELHFGSNFIGMSKILPLDGLEDHMNNVERIIHSNPQQGRYWIKVKKYGNFGSGNGSIQNYAVVATGTFTHLEDRTYDSCSLDNPPPPPSPPPSSPPSPPPSPPPPPPSPPPPSPKPSPPPSPPPDSSKPSPPPPPPIAKVSGRAYASGYLSKCTVYLDTNKNGERDFTLDPQTTTDEFGAFTLSPTVSYSVASTILIADTSSTSCTDAYTKRTSALSILKAPPGSTMLSPLSTILVAMMAKIGSYPRVSAYDQMKTAFGWDNTQVDLLDRDSLAEAQNDVIEEYVHVATTNVNLANLIASTSRMICGIKSNTALSTCEAYAVKAIAERVIAQYGRIESNRAMNSRRRLNELMRTDLLDFYNAEVIADVVSDALEVAQNAGNVEYDGSEVLQGVATMAAAVANAATVLLDLKDSIASGSSIDDFLASIAAVATVSQSPSLLSEIEELSHSGEASISSTGPLASASSSKTSYYDAFETTKADIDWDLTYSFPPPNPSPPPPPSPGPAPLTLTDVAKSASPAALAGAVLSVVFIFLILCFRRKIARCCSPEAKRLENQANVGVPVAVHRTLPGHRSRPAPVIWQLDDEEGDEQQRVTGQMQPLSPEATVSLRDRYASGITNSQGEFLRAIPTQPPVRNEREATRDPGIWYPDDDGDNESRMIPTIVDAEAEVLRLENFRRQLATQGRTFPGGGANENEDITVVEHR</sequence>
<reference evidence="10 11" key="1">
    <citation type="submission" date="2011-10" db="EMBL/GenBank/DDBJ databases">
        <authorList>
            <person name="Genoscope - CEA"/>
        </authorList>
    </citation>
    <scope>NUCLEOTIDE SEQUENCE [LARGE SCALE GENOMIC DNA]</scope>
    <source>
        <strain evidence="10 11">RCC 1105</strain>
    </source>
</reference>
<dbReference type="SUPFAM" id="SSF52743">
    <property type="entry name" value="Subtilisin-like"/>
    <property type="match status" value="1"/>
</dbReference>
<dbReference type="Proteomes" id="UP000198341">
    <property type="component" value="Chromosome 1"/>
</dbReference>
<evidence type="ECO:0000256" key="5">
    <source>
        <dbReference type="PROSITE-ProRule" id="PRU01240"/>
    </source>
</evidence>
<protein>
    <recommendedName>
        <fullName evidence="12">Subtilisin</fullName>
    </recommendedName>
</protein>
<feature type="region of interest" description="Disordered" evidence="6">
    <location>
        <begin position="1125"/>
        <end position="1191"/>
    </location>
</feature>
<dbReference type="InterPro" id="IPR051048">
    <property type="entry name" value="Peptidase_S8/S53_subtilisin"/>
</dbReference>
<dbReference type="InterPro" id="IPR036852">
    <property type="entry name" value="Peptidase_S8/S53_dom_sf"/>
</dbReference>
<keyword evidence="7" id="KW-0812">Transmembrane</keyword>
<feature type="domain" description="Peptidase S8/S53" evidence="8">
    <location>
        <begin position="512"/>
        <end position="979"/>
    </location>
</feature>
<keyword evidence="11" id="KW-1185">Reference proteome</keyword>
<dbReference type="Pfam" id="PF00082">
    <property type="entry name" value="Peptidase_S8"/>
    <property type="match status" value="1"/>
</dbReference>
<dbReference type="RefSeq" id="XP_007515514.1">
    <property type="nucleotide sequence ID" value="XM_007515452.1"/>
</dbReference>
<feature type="active site" description="Charge relay system" evidence="4 5">
    <location>
        <position position="553"/>
    </location>
</feature>
<dbReference type="PANTHER" id="PTHR43399">
    <property type="entry name" value="SUBTILISIN-RELATED"/>
    <property type="match status" value="1"/>
</dbReference>
<dbReference type="InterPro" id="IPR015500">
    <property type="entry name" value="Peptidase_S8_subtilisin-rel"/>
</dbReference>
<evidence type="ECO:0000256" key="7">
    <source>
        <dbReference type="SAM" id="Phobius"/>
    </source>
</evidence>
<feature type="compositionally biased region" description="Pro residues" evidence="6">
    <location>
        <begin position="1133"/>
        <end position="1187"/>
    </location>
</feature>
<dbReference type="InterPro" id="IPR034058">
    <property type="entry name" value="TagA/B/C/D_pept_dom"/>
</dbReference>
<keyword evidence="7" id="KW-0472">Membrane</keyword>
<evidence type="ECO:0000256" key="4">
    <source>
        <dbReference type="PIRSR" id="PIRSR615500-1"/>
    </source>
</evidence>
<dbReference type="InterPro" id="IPR046450">
    <property type="entry name" value="PA_dom_sf"/>
</dbReference>
<dbReference type="InterPro" id="IPR008979">
    <property type="entry name" value="Galactose-bd-like_sf"/>
</dbReference>
<dbReference type="EMBL" id="FO082278">
    <property type="protein sequence ID" value="CCO14393.1"/>
    <property type="molecule type" value="Genomic_DNA"/>
</dbReference>
<name>K8EYU4_9CHLO</name>
<feature type="region of interest" description="Disordered" evidence="6">
    <location>
        <begin position="1683"/>
        <end position="1703"/>
    </location>
</feature>
<dbReference type="Gene3D" id="3.50.30.30">
    <property type="match status" value="1"/>
</dbReference>
<feature type="active site" description="Charge relay system" evidence="4 5">
    <location>
        <position position="521"/>
    </location>
</feature>
<dbReference type="Gene3D" id="3.40.50.200">
    <property type="entry name" value="Peptidase S8/S53 domain"/>
    <property type="match status" value="1"/>
</dbReference>
<evidence type="ECO:0000313" key="11">
    <source>
        <dbReference type="Proteomes" id="UP000198341"/>
    </source>
</evidence>
<dbReference type="PRINTS" id="PR00723">
    <property type="entry name" value="SUBTILISIN"/>
</dbReference>
<keyword evidence="1 5" id="KW-0645">Protease</keyword>
<dbReference type="InterPro" id="IPR000209">
    <property type="entry name" value="Peptidase_S8/S53_dom"/>
</dbReference>
<feature type="region of interest" description="Disordered" evidence="6">
    <location>
        <begin position="1733"/>
        <end position="1753"/>
    </location>
</feature>
<dbReference type="Pfam" id="PF02225">
    <property type="entry name" value="PA"/>
    <property type="match status" value="1"/>
</dbReference>
<accession>K8EYU4</accession>
<dbReference type="GeneID" id="19017801"/>
<feature type="active site" description="Charge relay system" evidence="4 5">
    <location>
        <position position="906"/>
    </location>
</feature>
<evidence type="ECO:0000256" key="2">
    <source>
        <dbReference type="ARBA" id="ARBA00022801"/>
    </source>
</evidence>
<evidence type="ECO:0000256" key="1">
    <source>
        <dbReference type="ARBA" id="ARBA00022670"/>
    </source>
</evidence>
<dbReference type="PANTHER" id="PTHR43399:SF5">
    <property type="entry name" value="PEPTIDASE S8 FAMILY WITH PROTEASE-ASSOCIATED DOMAIN"/>
    <property type="match status" value="1"/>
</dbReference>
<dbReference type="STRING" id="41875.K8EYU4"/>
<feature type="region of interest" description="Disordered" evidence="6">
    <location>
        <begin position="204"/>
        <end position="223"/>
    </location>
</feature>
<dbReference type="SUPFAM" id="SSF49785">
    <property type="entry name" value="Galactose-binding domain-like"/>
    <property type="match status" value="1"/>
</dbReference>
<dbReference type="CDD" id="cd00538">
    <property type="entry name" value="PA"/>
    <property type="match status" value="1"/>
</dbReference>
<dbReference type="InterPro" id="IPR023828">
    <property type="entry name" value="Peptidase_S8_Ser-AS"/>
</dbReference>
<feature type="region of interest" description="Disordered" evidence="6">
    <location>
        <begin position="51"/>
        <end position="83"/>
    </location>
</feature>
<dbReference type="Gene3D" id="2.60.120.380">
    <property type="match status" value="1"/>
</dbReference>
<feature type="transmembrane region" description="Helical" evidence="7">
    <location>
        <begin position="1569"/>
        <end position="1587"/>
    </location>
</feature>
<dbReference type="GO" id="GO:0006508">
    <property type="term" value="P:proteolysis"/>
    <property type="evidence" value="ECO:0007669"/>
    <property type="project" value="UniProtKB-KW"/>
</dbReference>
<evidence type="ECO:0008006" key="12">
    <source>
        <dbReference type="Google" id="ProtNLM"/>
    </source>
</evidence>